<dbReference type="PROSITE" id="PS00868">
    <property type="entry name" value="CYS_MET_METAB_PP"/>
    <property type="match status" value="1"/>
</dbReference>
<dbReference type="PANTHER" id="PTHR11808:SF80">
    <property type="entry name" value="CYSTATHIONINE GAMMA-LYASE"/>
    <property type="match status" value="1"/>
</dbReference>
<dbReference type="Proteomes" id="UP000436694">
    <property type="component" value="Unassembled WGS sequence"/>
</dbReference>
<dbReference type="EMBL" id="WIXK01000001">
    <property type="protein sequence ID" value="MQY41453.1"/>
    <property type="molecule type" value="Genomic_DNA"/>
</dbReference>
<dbReference type="GO" id="GO:0019346">
    <property type="term" value="P:transsulfuration"/>
    <property type="evidence" value="ECO:0007669"/>
    <property type="project" value="InterPro"/>
</dbReference>
<evidence type="ECO:0000256" key="1">
    <source>
        <dbReference type="ARBA" id="ARBA00001933"/>
    </source>
</evidence>
<evidence type="ECO:0000256" key="4">
    <source>
        <dbReference type="ARBA" id="ARBA00019040"/>
    </source>
</evidence>
<organism evidence="10 11">
    <name type="scientific">Tritonibacter aquimaris</name>
    <dbReference type="NCBI Taxonomy" id="2663379"/>
    <lineage>
        <taxon>Bacteria</taxon>
        <taxon>Pseudomonadati</taxon>
        <taxon>Pseudomonadota</taxon>
        <taxon>Alphaproteobacteria</taxon>
        <taxon>Rhodobacterales</taxon>
        <taxon>Paracoccaceae</taxon>
        <taxon>Tritonibacter</taxon>
    </lineage>
</organism>
<evidence type="ECO:0000256" key="8">
    <source>
        <dbReference type="PIRSR" id="PIRSR001434-2"/>
    </source>
</evidence>
<evidence type="ECO:0000256" key="7">
    <source>
        <dbReference type="ARBA" id="ARBA00049180"/>
    </source>
</evidence>
<name>A0A844AN02_9RHOB</name>
<keyword evidence="6 10" id="KW-0456">Lyase</keyword>
<protein>
    <recommendedName>
        <fullName evidence="4">L-methionine gamma-lyase</fullName>
        <ecNumber evidence="3">4.4.1.11</ecNumber>
    </recommendedName>
</protein>
<evidence type="ECO:0000256" key="2">
    <source>
        <dbReference type="ARBA" id="ARBA00008667"/>
    </source>
</evidence>
<dbReference type="PIRSF" id="PIRSF001434">
    <property type="entry name" value="CGS"/>
    <property type="match status" value="1"/>
</dbReference>
<keyword evidence="11" id="KW-1185">Reference proteome</keyword>
<dbReference type="InterPro" id="IPR000277">
    <property type="entry name" value="Cys/Met-Metab_PyrdxlP-dep_enz"/>
</dbReference>
<comment type="catalytic activity">
    <reaction evidence="7">
        <text>L-methionine + H2O = methanethiol + 2-oxobutanoate + NH4(+)</text>
        <dbReference type="Rhea" id="RHEA:23800"/>
        <dbReference type="ChEBI" id="CHEBI:15377"/>
        <dbReference type="ChEBI" id="CHEBI:16007"/>
        <dbReference type="ChEBI" id="CHEBI:16763"/>
        <dbReference type="ChEBI" id="CHEBI:28938"/>
        <dbReference type="ChEBI" id="CHEBI:57844"/>
        <dbReference type="EC" id="4.4.1.11"/>
    </reaction>
</comment>
<dbReference type="Gene3D" id="3.90.1150.10">
    <property type="entry name" value="Aspartate Aminotransferase, domain 1"/>
    <property type="match status" value="1"/>
</dbReference>
<accession>A0A844AN02</accession>
<dbReference type="NCBIfam" id="NF005695">
    <property type="entry name" value="PRK07503.1"/>
    <property type="match status" value="1"/>
</dbReference>
<proteinExistence type="inferred from homology"/>
<dbReference type="InterPro" id="IPR054542">
    <property type="entry name" value="Cys_met_metab_PP"/>
</dbReference>
<keyword evidence="5 8" id="KW-0663">Pyridoxal phosphate</keyword>
<dbReference type="PANTHER" id="PTHR11808">
    <property type="entry name" value="TRANS-SULFURATION ENZYME FAMILY MEMBER"/>
    <property type="match status" value="1"/>
</dbReference>
<dbReference type="Gene3D" id="3.40.640.10">
    <property type="entry name" value="Type I PLP-dependent aspartate aminotransferase-like (Major domain)"/>
    <property type="match status" value="1"/>
</dbReference>
<reference evidence="10 11" key="1">
    <citation type="submission" date="2019-10" db="EMBL/GenBank/DDBJ databases">
        <title>Epibacterium sp. nov., isolated from seawater.</title>
        <authorList>
            <person name="Zhang X."/>
            <person name="Li N."/>
        </authorList>
    </citation>
    <scope>NUCLEOTIDE SEQUENCE [LARGE SCALE GENOMIC DNA]</scope>
    <source>
        <strain evidence="10 11">SM1969</strain>
    </source>
</reference>
<evidence type="ECO:0000313" key="11">
    <source>
        <dbReference type="Proteomes" id="UP000436694"/>
    </source>
</evidence>
<sequence>MNSKSGFATRAIHHAYDPLQNEGALNPPLHLTSTFVFENAEAGGEMFAGEREGHIYSRISNPTCDLLEQRIATLEGAEAALALSSGMGAITAALWTLLSPGDELIVDETLYGCTFAYMRHGLDKWGVTITHVDMTDPENLRAAISDKTRVVYFETPANPNMRLVDIAAVSQIAHAVGATVIVDNTYATPYLTRPIELGADLVVHSATKYLGGHGDVVAGLAAGSADMIRDIRLIGMKDMTGAVMAPFNAMMILRGLKTLALRLDRHCASAQTVAEWLEAHPAVETVHFPGLPSFPQHELARRQMEQPGAMIAFELKGGMAAGIALMNRLNMIQRAVSLGDAESLIQHPASMTHSPYTPEERTAHGICDGLVRLSVGLEEVEDILADLDQALPAADRSAVGQAAE</sequence>
<dbReference type="NCBIfam" id="TIGR01328">
    <property type="entry name" value="met_gam_lyase"/>
    <property type="match status" value="1"/>
</dbReference>
<dbReference type="FunFam" id="3.90.1150.10:FF:000033">
    <property type="entry name" value="Cystathionine gamma-synthase"/>
    <property type="match status" value="1"/>
</dbReference>
<dbReference type="GO" id="GO:0030170">
    <property type="term" value="F:pyridoxal phosphate binding"/>
    <property type="evidence" value="ECO:0007669"/>
    <property type="project" value="InterPro"/>
</dbReference>
<evidence type="ECO:0000256" key="3">
    <source>
        <dbReference type="ARBA" id="ARBA00012222"/>
    </source>
</evidence>
<dbReference type="FunFam" id="3.40.640.10:FF:000046">
    <property type="entry name" value="Cystathionine gamma-lyase"/>
    <property type="match status" value="1"/>
</dbReference>
<dbReference type="Pfam" id="PF01053">
    <property type="entry name" value="Cys_Met_Meta_PP"/>
    <property type="match status" value="1"/>
</dbReference>
<evidence type="ECO:0000256" key="5">
    <source>
        <dbReference type="ARBA" id="ARBA00022898"/>
    </source>
</evidence>
<dbReference type="GO" id="GO:0018826">
    <property type="term" value="F:methionine gamma-lyase activity"/>
    <property type="evidence" value="ECO:0007669"/>
    <property type="project" value="UniProtKB-EC"/>
</dbReference>
<dbReference type="GO" id="GO:0005737">
    <property type="term" value="C:cytoplasm"/>
    <property type="evidence" value="ECO:0007669"/>
    <property type="project" value="TreeGrafter"/>
</dbReference>
<dbReference type="CDD" id="cd00614">
    <property type="entry name" value="CGS_like"/>
    <property type="match status" value="1"/>
</dbReference>
<dbReference type="EC" id="4.4.1.11" evidence="3"/>
<comment type="similarity">
    <text evidence="2">Belongs to the trans-sulfuration enzymes family. L-methionine gamma-lyase subfamily.</text>
</comment>
<dbReference type="InterPro" id="IPR006237">
    <property type="entry name" value="L-Met_gamma_lys"/>
</dbReference>
<evidence type="ECO:0000313" key="10">
    <source>
        <dbReference type="EMBL" id="MQY41453.1"/>
    </source>
</evidence>
<dbReference type="InterPro" id="IPR015422">
    <property type="entry name" value="PyrdxlP-dep_Trfase_small"/>
</dbReference>
<comment type="caution">
    <text evidence="10">The sequence shown here is derived from an EMBL/GenBank/DDBJ whole genome shotgun (WGS) entry which is preliminary data.</text>
</comment>
<dbReference type="SUPFAM" id="SSF53383">
    <property type="entry name" value="PLP-dependent transferases"/>
    <property type="match status" value="1"/>
</dbReference>
<dbReference type="RefSeq" id="WP_153544636.1">
    <property type="nucleotide sequence ID" value="NZ_WIXK01000001.1"/>
</dbReference>
<gene>
    <name evidence="10" type="ORF">GG681_02270</name>
</gene>
<dbReference type="AlphaFoldDB" id="A0A844AN02"/>
<evidence type="ECO:0000256" key="9">
    <source>
        <dbReference type="RuleBase" id="RU362118"/>
    </source>
</evidence>
<evidence type="ECO:0000256" key="6">
    <source>
        <dbReference type="ARBA" id="ARBA00023239"/>
    </source>
</evidence>
<feature type="modified residue" description="N6-(pyridoxal phosphate)lysine" evidence="8">
    <location>
        <position position="208"/>
    </location>
</feature>
<dbReference type="InterPro" id="IPR015424">
    <property type="entry name" value="PyrdxlP-dep_Trfase"/>
</dbReference>
<dbReference type="InterPro" id="IPR015421">
    <property type="entry name" value="PyrdxlP-dep_Trfase_major"/>
</dbReference>
<dbReference type="GO" id="GO:0009086">
    <property type="term" value="P:methionine biosynthetic process"/>
    <property type="evidence" value="ECO:0007669"/>
    <property type="project" value="UniProtKB-ARBA"/>
</dbReference>
<comment type="cofactor">
    <cofactor evidence="1 9">
        <name>pyridoxal 5'-phosphate</name>
        <dbReference type="ChEBI" id="CHEBI:597326"/>
    </cofactor>
</comment>